<dbReference type="AlphaFoldDB" id="A0A927MVN9"/>
<protein>
    <submittedName>
        <fullName evidence="2">CO/xanthine dehydrogenase Mo-binding subunit</fullName>
    </submittedName>
</protein>
<feature type="domain" description="Aldehyde oxidase/xanthine dehydrogenase a/b hammerhead" evidence="1">
    <location>
        <begin position="213"/>
        <end position="297"/>
    </location>
</feature>
<dbReference type="RefSeq" id="WP_192751092.1">
    <property type="nucleotide sequence ID" value="NZ_BAABJL010000151.1"/>
</dbReference>
<dbReference type="InterPro" id="IPR052516">
    <property type="entry name" value="N-heterocyclic_Hydroxylase"/>
</dbReference>
<dbReference type="EMBL" id="JADBEM010000001">
    <property type="protein sequence ID" value="MBE1607094.1"/>
    <property type="molecule type" value="Genomic_DNA"/>
</dbReference>
<dbReference type="PANTHER" id="PTHR47495:SF1">
    <property type="entry name" value="BLL3820 PROTEIN"/>
    <property type="match status" value="1"/>
</dbReference>
<dbReference type="PANTHER" id="PTHR47495">
    <property type="entry name" value="ALDEHYDE DEHYDROGENASE"/>
    <property type="match status" value="1"/>
</dbReference>
<dbReference type="PIRSF" id="PIRSF036389">
    <property type="entry name" value="IOR_B"/>
    <property type="match status" value="1"/>
</dbReference>
<dbReference type="Gene3D" id="3.90.1170.50">
    <property type="entry name" value="Aldehyde oxidase/xanthine dehydrogenase, a/b hammerhead"/>
    <property type="match status" value="1"/>
</dbReference>
<dbReference type="Gene3D" id="3.30.365.10">
    <property type="entry name" value="Aldehyde oxidase/xanthine dehydrogenase, molybdopterin binding domain"/>
    <property type="match status" value="4"/>
</dbReference>
<organism evidence="2 3">
    <name type="scientific">Actinopolymorpha pittospori</name>
    <dbReference type="NCBI Taxonomy" id="648752"/>
    <lineage>
        <taxon>Bacteria</taxon>
        <taxon>Bacillati</taxon>
        <taxon>Actinomycetota</taxon>
        <taxon>Actinomycetes</taxon>
        <taxon>Propionibacteriales</taxon>
        <taxon>Actinopolymorphaceae</taxon>
        <taxon>Actinopolymorpha</taxon>
    </lineage>
</organism>
<gene>
    <name evidence="2" type="ORF">HEB94_003942</name>
</gene>
<evidence type="ECO:0000313" key="3">
    <source>
        <dbReference type="Proteomes" id="UP000638648"/>
    </source>
</evidence>
<reference evidence="2" key="1">
    <citation type="submission" date="2020-10" db="EMBL/GenBank/DDBJ databases">
        <title>Sequencing the genomes of 1000 actinobacteria strains.</title>
        <authorList>
            <person name="Klenk H.-P."/>
        </authorList>
    </citation>
    <scope>NUCLEOTIDE SEQUENCE</scope>
    <source>
        <strain evidence="2">DSM 45354</strain>
    </source>
</reference>
<dbReference type="InterPro" id="IPR036856">
    <property type="entry name" value="Ald_Oxase/Xan_DH_a/b_sf"/>
</dbReference>
<dbReference type="InterPro" id="IPR012368">
    <property type="entry name" value="OxRdtase_Mopterin-bd_su_IorB"/>
</dbReference>
<dbReference type="InterPro" id="IPR037165">
    <property type="entry name" value="AldOxase/xan_DH_Mopterin-bd_sf"/>
</dbReference>
<keyword evidence="3" id="KW-1185">Reference proteome</keyword>
<dbReference type="SUPFAM" id="SSF56003">
    <property type="entry name" value="Molybdenum cofactor-binding domain"/>
    <property type="match status" value="2"/>
</dbReference>
<comment type="caution">
    <text evidence="2">The sequence shown here is derived from an EMBL/GenBank/DDBJ whole genome shotgun (WGS) entry which is preliminary data.</text>
</comment>
<dbReference type="Pfam" id="PF02738">
    <property type="entry name" value="MoCoBD_1"/>
    <property type="match status" value="1"/>
</dbReference>
<dbReference type="InterPro" id="IPR046867">
    <property type="entry name" value="AldOxase/xan_DH_MoCoBD2"/>
</dbReference>
<accession>A0A927MVN9</accession>
<dbReference type="SUPFAM" id="SSF54665">
    <property type="entry name" value="CO dehydrogenase molybdoprotein N-domain-like"/>
    <property type="match status" value="1"/>
</dbReference>
<dbReference type="InterPro" id="IPR000674">
    <property type="entry name" value="Ald_Oxase/Xan_DH_a/b"/>
</dbReference>
<dbReference type="Pfam" id="PF20256">
    <property type="entry name" value="MoCoBD_2"/>
    <property type="match status" value="2"/>
</dbReference>
<dbReference type="PROSITE" id="PS51318">
    <property type="entry name" value="TAT"/>
    <property type="match status" value="1"/>
</dbReference>
<evidence type="ECO:0000313" key="2">
    <source>
        <dbReference type="EMBL" id="MBE1607094.1"/>
    </source>
</evidence>
<name>A0A927MVN9_9ACTN</name>
<proteinExistence type="predicted"/>
<dbReference type="InterPro" id="IPR006311">
    <property type="entry name" value="TAT_signal"/>
</dbReference>
<sequence length="779" mass="82242">MRTKELSRRGFLTGAGTLAVAFSFGPSMVGVPASQAAAASGPPGLRVDEEAAAGSLAWLVLQPGRVAIHSGKVELGTGVHTALTQIVVEELHLGARGVTYVQGDTETTPDQGTTAGSKTIQNGGPQLRAAAATAFQALLDLAAKRLGVAKDQLVARDSIITVRGTNRRVTYEQLLSRADVVLVADEDVPLTAPADYRVVGQSVARADLPDKMTARFSFIQDVKVPGMLHGRVVRPNGRNASFVSITPESMTRARAIPGFVDVVQRGNFVGVVATTEFAAIQAATPATGVEVVWADGQPLVPQASYPEALRDPANHYRTTQEETVGDVDAALAGAATTHQASYFSPFHMHAAMGPSCSIADVRSTPDTTGIQVRVWSSSQGVFALRTTLANLLQVPADSVHVIYEESAGCYGHNGAEDAAADAAVLSQAVGKPVRVQWSRQNEHGWEPLGPAMAHDMRGGITGGEVVAWEHVVNTPTHGSRPNGSPGTVLAGILTGSLPASLPTSAGNSGGRNAPVNYTFPNRRLIAHLVRSFETAGPTSNVPQAPLRYRFPRTTALRSLGGFSNTFANESFLDELAVAGGVDPLELRIRSHEDPRAIAVLEALRETWAERPRGGDGVGAGVAFARYETEFTYVATYAEVTVDTSTEAIRVRRVVVAHDCGLVINPDGIRNQIEGNVIQGIGRTLKEEVQLDSRGVTSVVWQQNQANPTPQYSVLRFSEVPTIESILINRPDESAWGAGEPAIGPMGAVIGNAVFAATGVRIRTLPMTPARVLAALQGAR</sequence>
<dbReference type="GO" id="GO:0016491">
    <property type="term" value="F:oxidoreductase activity"/>
    <property type="evidence" value="ECO:0007669"/>
    <property type="project" value="InterPro"/>
</dbReference>
<dbReference type="InterPro" id="IPR008274">
    <property type="entry name" value="AldOxase/xan_DH_MoCoBD1"/>
</dbReference>
<evidence type="ECO:0000259" key="1">
    <source>
        <dbReference type="SMART" id="SM01008"/>
    </source>
</evidence>
<dbReference type="Proteomes" id="UP000638648">
    <property type="component" value="Unassembled WGS sequence"/>
</dbReference>
<dbReference type="SMART" id="SM01008">
    <property type="entry name" value="Ald_Xan_dh_C"/>
    <property type="match status" value="1"/>
</dbReference>